<evidence type="ECO:0000256" key="2">
    <source>
        <dbReference type="SAM" id="MobiDB-lite"/>
    </source>
</evidence>
<dbReference type="GO" id="GO:0015074">
    <property type="term" value="P:DNA integration"/>
    <property type="evidence" value="ECO:0007669"/>
    <property type="project" value="InterPro"/>
</dbReference>
<proteinExistence type="predicted"/>
<dbReference type="InterPro" id="IPR011010">
    <property type="entry name" value="DNA_brk_join_enz"/>
</dbReference>
<evidence type="ECO:0000313" key="3">
    <source>
        <dbReference type="EMBL" id="GGK38859.1"/>
    </source>
</evidence>
<keyword evidence="4" id="KW-1185">Reference proteome</keyword>
<dbReference type="EMBL" id="BMMF01000007">
    <property type="protein sequence ID" value="GGK38859.1"/>
    <property type="molecule type" value="Genomic_DNA"/>
</dbReference>
<gene>
    <name evidence="3" type="ORF">GCM10011322_27420</name>
</gene>
<dbReference type="GO" id="GO:0003677">
    <property type="term" value="F:DNA binding"/>
    <property type="evidence" value="ECO:0007669"/>
    <property type="project" value="InterPro"/>
</dbReference>
<dbReference type="Gene3D" id="1.10.443.10">
    <property type="entry name" value="Intergrase catalytic core"/>
    <property type="match status" value="1"/>
</dbReference>
<feature type="compositionally biased region" description="Basic and acidic residues" evidence="2">
    <location>
        <begin position="354"/>
        <end position="366"/>
    </location>
</feature>
<feature type="region of interest" description="Disordered" evidence="2">
    <location>
        <begin position="354"/>
        <end position="376"/>
    </location>
</feature>
<protein>
    <submittedName>
        <fullName evidence="3">Uncharacterized protein</fullName>
    </submittedName>
</protein>
<dbReference type="SUPFAM" id="SSF56349">
    <property type="entry name" value="DNA breaking-rejoining enzymes"/>
    <property type="match status" value="1"/>
</dbReference>
<dbReference type="InterPro" id="IPR013762">
    <property type="entry name" value="Integrase-like_cat_sf"/>
</dbReference>
<comment type="caution">
    <text evidence="3">The sequence shown here is derived from an EMBL/GenBank/DDBJ whole genome shotgun (WGS) entry which is preliminary data.</text>
</comment>
<organism evidence="3 4">
    <name type="scientific">Salinarimonas ramus</name>
    <dbReference type="NCBI Taxonomy" id="690164"/>
    <lineage>
        <taxon>Bacteria</taxon>
        <taxon>Pseudomonadati</taxon>
        <taxon>Pseudomonadota</taxon>
        <taxon>Alphaproteobacteria</taxon>
        <taxon>Hyphomicrobiales</taxon>
        <taxon>Salinarimonadaceae</taxon>
        <taxon>Salinarimonas</taxon>
    </lineage>
</organism>
<name>A0A917QAC7_9HYPH</name>
<dbReference type="Proteomes" id="UP000600449">
    <property type="component" value="Unassembled WGS sequence"/>
</dbReference>
<evidence type="ECO:0000313" key="4">
    <source>
        <dbReference type="Proteomes" id="UP000600449"/>
    </source>
</evidence>
<accession>A0A917QAC7</accession>
<sequence length="376" mass="42537">MPPDIQNGRKATTWKTYYQKGRRHLRRALHAYPHLCPTDALLAEARSEGRLRPRTVRLYRHEFRTVAEIVAWGCHFSTERTSQYLSEIDDALRARSTRNLQERTSAKKVIDPTKEEVVALFNDLKSWALGRNSIDAASAALYTLIVPRIGCRVIELQSGRIEGGILVLENAKLKDGSCRHIDLRSFDLLFIEALKLLLLEMPNSPKKFKRWHDRIAKQMSRACARIGIRNLCPYSFRHIAIATWKSAGFSGDEIASLVGHLQSRSAAVHYASADVGWTDEYSMARAAPPPVPQDREETEVNHGRAIHHNLDEIFEEPPIPLEKVDANSKVSGSELYSRFVDAQKVEMKKLLRTAESKTECDRKVDGGDNASVSLDR</sequence>
<keyword evidence="1" id="KW-0233">DNA recombination</keyword>
<reference evidence="3 4" key="1">
    <citation type="journal article" date="2014" name="Int. J. Syst. Evol. Microbiol.">
        <title>Complete genome sequence of Corynebacterium casei LMG S-19264T (=DSM 44701T), isolated from a smear-ripened cheese.</title>
        <authorList>
            <consortium name="US DOE Joint Genome Institute (JGI-PGF)"/>
            <person name="Walter F."/>
            <person name="Albersmeier A."/>
            <person name="Kalinowski J."/>
            <person name="Ruckert C."/>
        </authorList>
    </citation>
    <scope>NUCLEOTIDE SEQUENCE [LARGE SCALE GENOMIC DNA]</scope>
    <source>
        <strain evidence="3 4">CGMCC 1.9161</strain>
    </source>
</reference>
<dbReference type="GO" id="GO:0006310">
    <property type="term" value="P:DNA recombination"/>
    <property type="evidence" value="ECO:0007669"/>
    <property type="project" value="UniProtKB-KW"/>
</dbReference>
<evidence type="ECO:0000256" key="1">
    <source>
        <dbReference type="ARBA" id="ARBA00023172"/>
    </source>
</evidence>
<dbReference type="AlphaFoldDB" id="A0A917QAC7"/>